<dbReference type="SUPFAM" id="SSF52540">
    <property type="entry name" value="P-loop containing nucleoside triphosphate hydrolases"/>
    <property type="match status" value="1"/>
</dbReference>
<name>A0A7E4VCA8_PANRE</name>
<reference evidence="2" key="2">
    <citation type="submission" date="2020-10" db="UniProtKB">
        <authorList>
            <consortium name="WormBaseParasite"/>
        </authorList>
    </citation>
    <scope>IDENTIFICATION</scope>
</reference>
<sequence length="451" mass="50534">MHYCYFSKEPEVFRKVLAGVLSKVEELDFKMDSDLWCISNGENVAKIGSPVIRVRRSKVEAFKAAIGEQKAGLFPIVIVPDADNEADYMLDLGKPGESSVLKFAHGSAGPIEDVKFTIPFCGHCLCNPRETPSRLCKTCQMVLFLTTRGDIRCACTVYNRAELKCSETCEKNIWIPRTYQVLIVGSSAVGKSSLLNIISCMQQHSAVDANGEMTTIKDCANCVIDYNTHSIRYISKDELVIEESEIHGLMIVVENSTLELSYAADNLIRETISRLPRRVVKNCCIVNMFTQTETFGINEAQQQMHEFVTTFCDQHALSVLPSFICVDTVANMNQSTDNSKVCQGSFESSKRDIEKFLKTVQTIKPITPADLTVADNWKSLCAAFRPHYQKRDAEALRLMATIAKNCLTGVAIYCRKNLPLREDEWLAVVNHWSSKDKKVAAALRHLNSETR</sequence>
<dbReference type="Proteomes" id="UP000492821">
    <property type="component" value="Unassembled WGS sequence"/>
</dbReference>
<evidence type="ECO:0000313" key="2">
    <source>
        <dbReference type="WBParaSite" id="Pan_g1855.t1"/>
    </source>
</evidence>
<dbReference type="WBParaSite" id="Pan_g1855.t1">
    <property type="protein sequence ID" value="Pan_g1855.t1"/>
    <property type="gene ID" value="Pan_g1855"/>
</dbReference>
<evidence type="ECO:0000313" key="1">
    <source>
        <dbReference type="Proteomes" id="UP000492821"/>
    </source>
</evidence>
<organism evidence="1 2">
    <name type="scientific">Panagrellus redivivus</name>
    <name type="common">Microworm</name>
    <dbReference type="NCBI Taxonomy" id="6233"/>
    <lineage>
        <taxon>Eukaryota</taxon>
        <taxon>Metazoa</taxon>
        <taxon>Ecdysozoa</taxon>
        <taxon>Nematoda</taxon>
        <taxon>Chromadorea</taxon>
        <taxon>Rhabditida</taxon>
        <taxon>Tylenchina</taxon>
        <taxon>Panagrolaimomorpha</taxon>
        <taxon>Panagrolaimoidea</taxon>
        <taxon>Panagrolaimidae</taxon>
        <taxon>Panagrellus</taxon>
    </lineage>
</organism>
<accession>A0A7E4VCA8</accession>
<reference evidence="1" key="1">
    <citation type="journal article" date="2013" name="Genetics">
        <title>The draft genome and transcriptome of Panagrellus redivivus are shaped by the harsh demands of a free-living lifestyle.</title>
        <authorList>
            <person name="Srinivasan J."/>
            <person name="Dillman A.R."/>
            <person name="Macchietto M.G."/>
            <person name="Heikkinen L."/>
            <person name="Lakso M."/>
            <person name="Fracchia K.M."/>
            <person name="Antoshechkin I."/>
            <person name="Mortazavi A."/>
            <person name="Wong G."/>
            <person name="Sternberg P.W."/>
        </authorList>
    </citation>
    <scope>NUCLEOTIDE SEQUENCE [LARGE SCALE GENOMIC DNA]</scope>
    <source>
        <strain evidence="1">MT8872</strain>
    </source>
</reference>
<dbReference type="AlphaFoldDB" id="A0A7E4VCA8"/>
<protein>
    <submittedName>
        <fullName evidence="2">G domain-containing protein</fullName>
    </submittedName>
</protein>
<dbReference type="InterPro" id="IPR027417">
    <property type="entry name" value="P-loop_NTPase"/>
</dbReference>
<keyword evidence="1" id="KW-1185">Reference proteome</keyword>
<proteinExistence type="predicted"/>